<dbReference type="GO" id="GO:0016491">
    <property type="term" value="F:oxidoreductase activity"/>
    <property type="evidence" value="ECO:0007669"/>
    <property type="project" value="UniProtKB-KW"/>
</dbReference>
<keyword evidence="3" id="KW-0285">Flavoprotein</keyword>
<sequence length="216" mass="24292">MGETSENKEEAIYPEGYAPALDIPIPDPKARNQLLHLILTSAPEEVVDTDLFAVMEKRRSTRKFLDKWVEPSKVDKILAAADMAPTAGNFQGFEIFYVRDHKKKEKLVQACNNQPYVNTPVVLVFCKNPQRVKLDFSQEILEKFAVQDATLAAAYSQLTAHALGLSSIWIGMLDEKKVMEIIGTDLVPSSLLCIGYPQKKRLPKPKRNLKDLVHVT</sequence>
<evidence type="ECO:0000256" key="3">
    <source>
        <dbReference type="ARBA" id="ARBA00022630"/>
    </source>
</evidence>
<evidence type="ECO:0000259" key="6">
    <source>
        <dbReference type="Pfam" id="PF00881"/>
    </source>
</evidence>
<feature type="domain" description="Nitroreductase" evidence="6">
    <location>
        <begin position="119"/>
        <end position="196"/>
    </location>
</feature>
<keyword evidence="5" id="KW-0560">Oxidoreductase</keyword>
<dbReference type="AlphaFoldDB" id="H9BWX7"/>
<reference evidence="7" key="1">
    <citation type="submission" date="2011-11" db="EMBL/GenBank/DDBJ databases">
        <title>Construction and analysis of a metagenome of deep-sea sediment.</title>
        <authorList>
            <person name="Huo Y.-Y."/>
            <person name="Cheng H."/>
            <person name="Wu M."/>
        </authorList>
    </citation>
    <scope>NUCLEOTIDE SEQUENCE</scope>
</reference>
<dbReference type="PANTHER" id="PTHR43673">
    <property type="entry name" value="NAD(P)H NITROREDUCTASE YDGI-RELATED"/>
    <property type="match status" value="1"/>
</dbReference>
<evidence type="ECO:0000256" key="5">
    <source>
        <dbReference type="ARBA" id="ARBA00023002"/>
    </source>
</evidence>
<dbReference type="PANTHER" id="PTHR43673:SF2">
    <property type="entry name" value="NITROREDUCTASE"/>
    <property type="match status" value="1"/>
</dbReference>
<comment type="cofactor">
    <cofactor evidence="1">
        <name>FMN</name>
        <dbReference type="ChEBI" id="CHEBI:58210"/>
    </cofactor>
</comment>
<feature type="domain" description="Nitroreductase" evidence="6">
    <location>
        <begin position="56"/>
        <end position="114"/>
    </location>
</feature>
<protein>
    <submittedName>
        <fullName evidence="7">Nitroreductase</fullName>
    </submittedName>
</protein>
<dbReference type="EMBL" id="JQ085821">
    <property type="protein sequence ID" value="AFD03299.1"/>
    <property type="molecule type" value="Genomic_DNA"/>
</dbReference>
<evidence type="ECO:0000256" key="4">
    <source>
        <dbReference type="ARBA" id="ARBA00022643"/>
    </source>
</evidence>
<organism evidence="7">
    <name type="scientific">uncultured archaeon W4-93a</name>
    <dbReference type="NCBI Taxonomy" id="1131007"/>
    <lineage>
        <taxon>Archaea</taxon>
        <taxon>environmental samples</taxon>
    </lineage>
</organism>
<proteinExistence type="inferred from homology"/>
<comment type="similarity">
    <text evidence="2">Belongs to the nitroreductase family.</text>
</comment>
<dbReference type="InterPro" id="IPR000415">
    <property type="entry name" value="Nitroreductase-like"/>
</dbReference>
<dbReference type="Gene3D" id="3.40.109.10">
    <property type="entry name" value="NADH Oxidase"/>
    <property type="match status" value="1"/>
</dbReference>
<evidence type="ECO:0000313" key="7">
    <source>
        <dbReference type="EMBL" id="AFD03299.1"/>
    </source>
</evidence>
<dbReference type="SUPFAM" id="SSF55469">
    <property type="entry name" value="FMN-dependent nitroreductase-like"/>
    <property type="match status" value="1"/>
</dbReference>
<keyword evidence="4" id="KW-0288">FMN</keyword>
<accession>H9BWX7</accession>
<dbReference type="Pfam" id="PF00881">
    <property type="entry name" value="Nitroreductase"/>
    <property type="match status" value="2"/>
</dbReference>
<evidence type="ECO:0000256" key="2">
    <source>
        <dbReference type="ARBA" id="ARBA00007118"/>
    </source>
</evidence>
<dbReference type="CDD" id="cd02062">
    <property type="entry name" value="Nitro_FMN_reductase"/>
    <property type="match status" value="1"/>
</dbReference>
<dbReference type="InterPro" id="IPR029479">
    <property type="entry name" value="Nitroreductase"/>
</dbReference>
<name>H9BWX7_9ARCH</name>
<evidence type="ECO:0000256" key="1">
    <source>
        <dbReference type="ARBA" id="ARBA00001917"/>
    </source>
</evidence>